<dbReference type="InterPro" id="IPR036680">
    <property type="entry name" value="SPOR-like_sf"/>
</dbReference>
<dbReference type="GO" id="GO:0042834">
    <property type="term" value="F:peptidoglycan binding"/>
    <property type="evidence" value="ECO:0007669"/>
    <property type="project" value="InterPro"/>
</dbReference>
<dbReference type="Gene3D" id="3.30.70.1070">
    <property type="entry name" value="Sporulation related repeat"/>
    <property type="match status" value="1"/>
</dbReference>
<protein>
    <submittedName>
        <fullName evidence="2">Cell wall hydrolase autolysin</fullName>
    </submittedName>
</protein>
<keyword evidence="2" id="KW-0378">Hydrolase</keyword>
<name>A0A8S5QBY4_9CAUD</name>
<feature type="domain" description="SPOR" evidence="1">
    <location>
        <begin position="189"/>
        <end position="229"/>
    </location>
</feature>
<dbReference type="InterPro" id="IPR002508">
    <property type="entry name" value="MurNAc-LAA_cat"/>
</dbReference>
<dbReference type="EMBL" id="BK015621">
    <property type="protein sequence ID" value="DAE16347.1"/>
    <property type="molecule type" value="Genomic_DNA"/>
</dbReference>
<dbReference type="InterPro" id="IPR007730">
    <property type="entry name" value="SPOR-like_dom"/>
</dbReference>
<dbReference type="SUPFAM" id="SSF110997">
    <property type="entry name" value="Sporulation related repeat"/>
    <property type="match status" value="1"/>
</dbReference>
<sequence>MSKRVYISPSDQVENRYAWGNTNEHAQCQRIAEAEAAALRRSGVEVKLAAFGTTMAQRCAESDAWGADIHSCVHTNAFNGKVSGTRMFCYSVPGKGYDACRAVFGQLAPLTPGTSENIQANPRLYEVRNPAAPSVYCECEFHDSIQGARWIVEHTTDIGEAIAKGLCEYLGVAFVPAQTQKPAEEPKADTGDVLYRVQVGAFAVRANAEKMLQRLKDAGFDGFIREGSR</sequence>
<dbReference type="SUPFAM" id="SSF53187">
    <property type="entry name" value="Zn-dependent exopeptidases"/>
    <property type="match status" value="1"/>
</dbReference>
<proteinExistence type="predicted"/>
<evidence type="ECO:0000259" key="1">
    <source>
        <dbReference type="PROSITE" id="PS51724"/>
    </source>
</evidence>
<dbReference type="Pfam" id="PF01520">
    <property type="entry name" value="Amidase_3"/>
    <property type="match status" value="1"/>
</dbReference>
<reference evidence="2" key="1">
    <citation type="journal article" date="2021" name="Proc. Natl. Acad. Sci. U.S.A.">
        <title>A Catalog of Tens of Thousands of Viruses from Human Metagenomes Reveals Hidden Associations with Chronic Diseases.</title>
        <authorList>
            <person name="Tisza M.J."/>
            <person name="Buck C.B."/>
        </authorList>
    </citation>
    <scope>NUCLEOTIDE SEQUENCE</scope>
    <source>
        <strain evidence="2">Ctvdw32</strain>
    </source>
</reference>
<accession>A0A8S5QBY4</accession>
<evidence type="ECO:0000313" key="2">
    <source>
        <dbReference type="EMBL" id="DAE16347.1"/>
    </source>
</evidence>
<dbReference type="Gene3D" id="3.40.630.40">
    <property type="entry name" value="Zn-dependent exopeptidases"/>
    <property type="match status" value="1"/>
</dbReference>
<dbReference type="GO" id="GO:0009253">
    <property type="term" value="P:peptidoglycan catabolic process"/>
    <property type="evidence" value="ECO:0007669"/>
    <property type="project" value="InterPro"/>
</dbReference>
<dbReference type="Pfam" id="PF05036">
    <property type="entry name" value="SPOR"/>
    <property type="match status" value="1"/>
</dbReference>
<dbReference type="PROSITE" id="PS51724">
    <property type="entry name" value="SPOR"/>
    <property type="match status" value="1"/>
</dbReference>
<organism evidence="2">
    <name type="scientific">Siphoviridae sp. ctvdw32</name>
    <dbReference type="NCBI Taxonomy" id="2825723"/>
    <lineage>
        <taxon>Viruses</taxon>
        <taxon>Duplodnaviria</taxon>
        <taxon>Heunggongvirae</taxon>
        <taxon>Uroviricota</taxon>
        <taxon>Caudoviricetes</taxon>
    </lineage>
</organism>
<dbReference type="GO" id="GO:0008745">
    <property type="term" value="F:N-acetylmuramoyl-L-alanine amidase activity"/>
    <property type="evidence" value="ECO:0007669"/>
    <property type="project" value="InterPro"/>
</dbReference>